<dbReference type="RefSeq" id="WP_379665377.1">
    <property type="nucleotide sequence ID" value="NZ_JBHULH010000001.1"/>
</dbReference>
<dbReference type="InterPro" id="IPR013783">
    <property type="entry name" value="Ig-like_fold"/>
</dbReference>
<organism evidence="6 7">
    <name type="scientific">Pseudotenacibaculum haliotis</name>
    <dbReference type="NCBI Taxonomy" id="1862138"/>
    <lineage>
        <taxon>Bacteria</taxon>
        <taxon>Pseudomonadati</taxon>
        <taxon>Bacteroidota</taxon>
        <taxon>Flavobacteriia</taxon>
        <taxon>Flavobacteriales</taxon>
        <taxon>Flavobacteriaceae</taxon>
        <taxon>Pseudotenacibaculum</taxon>
    </lineage>
</organism>
<dbReference type="Gene3D" id="2.130.10.10">
    <property type="entry name" value="YVTN repeat-like/Quinoprotein amine dehydrogenase"/>
    <property type="match status" value="1"/>
</dbReference>
<dbReference type="InterPro" id="IPR009057">
    <property type="entry name" value="Homeodomain-like_sf"/>
</dbReference>
<evidence type="ECO:0000256" key="2">
    <source>
        <dbReference type="ARBA" id="ARBA00023125"/>
    </source>
</evidence>
<evidence type="ECO:0000313" key="6">
    <source>
        <dbReference type="EMBL" id="MFD2566672.1"/>
    </source>
</evidence>
<dbReference type="InterPro" id="IPR018060">
    <property type="entry name" value="HTH_AraC"/>
</dbReference>
<sequence>MIIFKPNFHFNLYIATLLWLCSFTLSWAQSSEILFEEITISSDDGLQSWENIDVFYEDDQGIIWALIEGGLYQFNGHTATNVTHYLSKKHPVNIDQYSATSFLIDNNIIWYGTRKGLFKIDLKNRSSEKVFLDKPLHQPNWRNYILELQKQDHLLYVGTSNGLYLVDTKSTTVLKKYLTDGIDVNHRDSSHAVESFYIDTENDLLWVAMPDGFYQINTGNDQVDQYQIQDAPYAYPHNFHDIIRDNNVFLMPSHGLGIVEFDLKTKQFSRFETESPLKEWNRTRNIIRSALPLNDSILLVNAVELGNGLYHKNTKKYQWLKTPEPMKNGVFLNPDKSGYVWAAKRGRIFRSVQPILKSSEHFKPTLDISSLQVDSILKSRPSLDRYESIVLTHDAHDITIDFSLTKPYVFDSISYRYSINSESWKKVLTPNTLTLNDISTGQNLIQIQAIDAQQRILASQEITLIVPKPFYRSVYFIILVSLVICAIVFFLMKYKRALKQSKASSEAEKKLRIEFSNKVLLKVKDLDISSTEKQFLDKVQKVLNKRLTDSSFSADEFSHALGMSRMQLHRKLKSLTDMSTSEFIRIHRLKLAAELLKKSDTNISQVSYSVGFNDPAYFSKCFKELFLCTPSEYSKK</sequence>
<gene>
    <name evidence="6" type="ORF">ACFSRZ_04765</name>
</gene>
<evidence type="ECO:0000259" key="5">
    <source>
        <dbReference type="PROSITE" id="PS01124"/>
    </source>
</evidence>
<dbReference type="EMBL" id="JBHULH010000001">
    <property type="protein sequence ID" value="MFD2566672.1"/>
    <property type="molecule type" value="Genomic_DNA"/>
</dbReference>
<protein>
    <submittedName>
        <fullName evidence="6">Helix-turn-helix domain-containing protein</fullName>
    </submittedName>
</protein>
<keyword evidence="1" id="KW-0805">Transcription regulation</keyword>
<dbReference type="PRINTS" id="PR00032">
    <property type="entry name" value="HTHARAC"/>
</dbReference>
<keyword evidence="3" id="KW-0804">Transcription</keyword>
<evidence type="ECO:0000256" key="1">
    <source>
        <dbReference type="ARBA" id="ARBA00023015"/>
    </source>
</evidence>
<name>A0ABW5LQI6_9FLAO</name>
<reference evidence="7" key="1">
    <citation type="journal article" date="2019" name="Int. J. Syst. Evol. Microbiol.">
        <title>The Global Catalogue of Microorganisms (GCM) 10K type strain sequencing project: providing services to taxonomists for standard genome sequencing and annotation.</title>
        <authorList>
            <consortium name="The Broad Institute Genomics Platform"/>
            <consortium name="The Broad Institute Genome Sequencing Center for Infectious Disease"/>
            <person name="Wu L."/>
            <person name="Ma J."/>
        </authorList>
    </citation>
    <scope>NUCLEOTIDE SEQUENCE [LARGE SCALE GENOMIC DNA]</scope>
    <source>
        <strain evidence="7">KCTC 52127</strain>
    </source>
</reference>
<keyword evidence="7" id="KW-1185">Reference proteome</keyword>
<dbReference type="SUPFAM" id="SSF50998">
    <property type="entry name" value="Quinoprotein alcohol dehydrogenase-like"/>
    <property type="match status" value="1"/>
</dbReference>
<keyword evidence="2" id="KW-0238">DNA-binding</keyword>
<dbReference type="InterPro" id="IPR015943">
    <property type="entry name" value="WD40/YVTN_repeat-like_dom_sf"/>
</dbReference>
<proteinExistence type="predicted"/>
<dbReference type="SUPFAM" id="SSF46689">
    <property type="entry name" value="Homeodomain-like"/>
    <property type="match status" value="1"/>
</dbReference>
<dbReference type="PROSITE" id="PS01124">
    <property type="entry name" value="HTH_ARAC_FAMILY_2"/>
    <property type="match status" value="1"/>
</dbReference>
<keyword evidence="4" id="KW-0812">Transmembrane</keyword>
<keyword evidence="4" id="KW-1133">Transmembrane helix</keyword>
<feature type="domain" description="HTH araC/xylS-type" evidence="5">
    <location>
        <begin position="537"/>
        <end position="636"/>
    </location>
</feature>
<evidence type="ECO:0000256" key="4">
    <source>
        <dbReference type="SAM" id="Phobius"/>
    </source>
</evidence>
<comment type="caution">
    <text evidence="6">The sequence shown here is derived from an EMBL/GenBank/DDBJ whole genome shotgun (WGS) entry which is preliminary data.</text>
</comment>
<dbReference type="InterPro" id="IPR011047">
    <property type="entry name" value="Quinoprotein_ADH-like_sf"/>
</dbReference>
<evidence type="ECO:0000313" key="7">
    <source>
        <dbReference type="Proteomes" id="UP001597508"/>
    </source>
</evidence>
<dbReference type="Proteomes" id="UP001597508">
    <property type="component" value="Unassembled WGS sequence"/>
</dbReference>
<dbReference type="SMART" id="SM00342">
    <property type="entry name" value="HTH_ARAC"/>
    <property type="match status" value="1"/>
</dbReference>
<dbReference type="Pfam" id="PF12833">
    <property type="entry name" value="HTH_18"/>
    <property type="match status" value="1"/>
</dbReference>
<keyword evidence="4" id="KW-0472">Membrane</keyword>
<dbReference type="Gene3D" id="2.60.40.10">
    <property type="entry name" value="Immunoglobulins"/>
    <property type="match status" value="1"/>
</dbReference>
<dbReference type="PANTHER" id="PTHR43280:SF2">
    <property type="entry name" value="HTH-TYPE TRANSCRIPTIONAL REGULATOR EXSA"/>
    <property type="match status" value="1"/>
</dbReference>
<dbReference type="Gene3D" id="1.10.10.60">
    <property type="entry name" value="Homeodomain-like"/>
    <property type="match status" value="1"/>
</dbReference>
<dbReference type="InterPro" id="IPR020449">
    <property type="entry name" value="Tscrpt_reg_AraC-type_HTH"/>
</dbReference>
<evidence type="ECO:0000256" key="3">
    <source>
        <dbReference type="ARBA" id="ARBA00023163"/>
    </source>
</evidence>
<dbReference type="PANTHER" id="PTHR43280">
    <property type="entry name" value="ARAC-FAMILY TRANSCRIPTIONAL REGULATOR"/>
    <property type="match status" value="1"/>
</dbReference>
<feature type="transmembrane region" description="Helical" evidence="4">
    <location>
        <begin position="474"/>
        <end position="492"/>
    </location>
</feature>
<accession>A0ABW5LQI6</accession>